<name>A0ABS5ZIA9_9GAMM</name>
<keyword evidence="2" id="KW-0808">Transferase</keyword>
<reference evidence="2 3" key="1">
    <citation type="submission" date="2021-04" db="EMBL/GenBank/DDBJ databases">
        <authorList>
            <person name="Pira H."/>
            <person name="Risdian C."/>
            <person name="Wink J."/>
        </authorList>
    </citation>
    <scope>NUCLEOTIDE SEQUENCE [LARGE SCALE GENOMIC DNA]</scope>
    <source>
        <strain evidence="2 3">WH53</strain>
    </source>
</reference>
<feature type="domain" description="N-acetyltransferase" evidence="1">
    <location>
        <begin position="3"/>
        <end position="159"/>
    </location>
</feature>
<organism evidence="2 3">
    <name type="scientific">Zooshikella harenae</name>
    <dbReference type="NCBI Taxonomy" id="2827238"/>
    <lineage>
        <taxon>Bacteria</taxon>
        <taxon>Pseudomonadati</taxon>
        <taxon>Pseudomonadota</taxon>
        <taxon>Gammaproteobacteria</taxon>
        <taxon>Oceanospirillales</taxon>
        <taxon>Zooshikellaceae</taxon>
        <taxon>Zooshikella</taxon>
    </lineage>
</organism>
<dbReference type="Gene3D" id="3.40.630.30">
    <property type="match status" value="1"/>
</dbReference>
<comment type="caution">
    <text evidence="2">The sequence shown here is derived from an EMBL/GenBank/DDBJ whole genome shotgun (WGS) entry which is preliminary data.</text>
</comment>
<dbReference type="SUPFAM" id="SSF55729">
    <property type="entry name" value="Acyl-CoA N-acyltransferases (Nat)"/>
    <property type="match status" value="1"/>
</dbReference>
<dbReference type="InterPro" id="IPR000182">
    <property type="entry name" value="GNAT_dom"/>
</dbReference>
<dbReference type="PANTHER" id="PTHR43415">
    <property type="entry name" value="SPERMIDINE N(1)-ACETYLTRANSFERASE"/>
    <property type="match status" value="1"/>
</dbReference>
<dbReference type="InterPro" id="IPR016181">
    <property type="entry name" value="Acyl_CoA_acyltransferase"/>
</dbReference>
<sequence>MEITIRHSEPADIKAIKTIYEQPSCVSGTLQPSEALWEKRLTQPDNGIYSLVAEIDGEITGQLGLKINPSPRRKYVATIGMAVSETFQNKGTGSALLSAAIDLATKWLAVKRIELDVYTDNKPAISLYKKLGFNIEGTAKSFAFRDGEYVDVFLMARVD</sequence>
<evidence type="ECO:0000313" key="3">
    <source>
        <dbReference type="Proteomes" id="UP000690515"/>
    </source>
</evidence>
<dbReference type="GO" id="GO:0016746">
    <property type="term" value="F:acyltransferase activity"/>
    <property type="evidence" value="ECO:0007669"/>
    <property type="project" value="UniProtKB-KW"/>
</dbReference>
<keyword evidence="3" id="KW-1185">Reference proteome</keyword>
<dbReference type="PANTHER" id="PTHR43415:SF3">
    <property type="entry name" value="GNAT-FAMILY ACETYLTRANSFERASE"/>
    <property type="match status" value="1"/>
</dbReference>
<dbReference type="EMBL" id="JAGSOY010000107">
    <property type="protein sequence ID" value="MBU2713813.1"/>
    <property type="molecule type" value="Genomic_DNA"/>
</dbReference>
<evidence type="ECO:0000313" key="2">
    <source>
        <dbReference type="EMBL" id="MBU2713813.1"/>
    </source>
</evidence>
<protein>
    <submittedName>
        <fullName evidence="2">GNAT family N-acetyltransferase</fullName>
        <ecNumber evidence="2">2.3.1.-</ecNumber>
    </submittedName>
</protein>
<dbReference type="PROSITE" id="PS51186">
    <property type="entry name" value="GNAT"/>
    <property type="match status" value="1"/>
</dbReference>
<evidence type="ECO:0000259" key="1">
    <source>
        <dbReference type="PROSITE" id="PS51186"/>
    </source>
</evidence>
<dbReference type="EC" id="2.3.1.-" evidence="2"/>
<dbReference type="Proteomes" id="UP000690515">
    <property type="component" value="Unassembled WGS sequence"/>
</dbReference>
<dbReference type="CDD" id="cd04301">
    <property type="entry name" value="NAT_SF"/>
    <property type="match status" value="1"/>
</dbReference>
<accession>A0ABS5ZIA9</accession>
<dbReference type="Pfam" id="PF00583">
    <property type="entry name" value="Acetyltransf_1"/>
    <property type="match status" value="1"/>
</dbReference>
<keyword evidence="2" id="KW-0012">Acyltransferase</keyword>
<dbReference type="RefSeq" id="WP_215822095.1">
    <property type="nucleotide sequence ID" value="NZ_JAGSOY010000107.1"/>
</dbReference>
<gene>
    <name evidence="2" type="ORF">KCG35_22425</name>
</gene>
<proteinExistence type="predicted"/>